<reference evidence="5" key="1">
    <citation type="submission" date="2020-12" db="EMBL/GenBank/DDBJ databases">
        <title>Clostridium thailandense sp. nov., a novel acetogenic bacterium isolated from peat land soil in Thailand.</title>
        <authorList>
            <person name="Chaikitkaew S."/>
            <person name="Birkeland N.K."/>
        </authorList>
    </citation>
    <scope>NUCLEOTIDE SEQUENCE</scope>
    <source>
        <strain evidence="5">DSM 17425</strain>
    </source>
</reference>
<dbReference type="InterPro" id="IPR012827">
    <property type="entry name" value="Hemerythrin_metal-bd"/>
</dbReference>
<protein>
    <submittedName>
        <fullName evidence="5">Hemerythrin family protein</fullName>
    </submittedName>
</protein>
<organism evidence="5 6">
    <name type="scientific">Clostridium aciditolerans</name>
    <dbReference type="NCBI Taxonomy" id="339861"/>
    <lineage>
        <taxon>Bacteria</taxon>
        <taxon>Bacillati</taxon>
        <taxon>Bacillota</taxon>
        <taxon>Clostridia</taxon>
        <taxon>Eubacteriales</taxon>
        <taxon>Clostridiaceae</taxon>
        <taxon>Clostridium</taxon>
    </lineage>
</organism>
<gene>
    <name evidence="5" type="ORF">I6U51_14445</name>
</gene>
<comment type="caution">
    <text evidence="5">The sequence shown here is derived from an EMBL/GenBank/DDBJ whole genome shotgun (WGS) entry which is preliminary data.</text>
</comment>
<evidence type="ECO:0000256" key="2">
    <source>
        <dbReference type="ARBA" id="ARBA00022723"/>
    </source>
</evidence>
<keyword evidence="2" id="KW-0479">Metal-binding</keyword>
<dbReference type="Proteomes" id="UP000622687">
    <property type="component" value="Unassembled WGS sequence"/>
</dbReference>
<dbReference type="AlphaFoldDB" id="A0A934M5S4"/>
<dbReference type="InterPro" id="IPR035938">
    <property type="entry name" value="Hemerythrin-like_sf"/>
</dbReference>
<feature type="domain" description="Hemerythrin-like" evidence="4">
    <location>
        <begin position="13"/>
        <end position="128"/>
    </location>
</feature>
<evidence type="ECO:0000259" key="4">
    <source>
        <dbReference type="Pfam" id="PF01814"/>
    </source>
</evidence>
<keyword evidence="6" id="KW-1185">Reference proteome</keyword>
<dbReference type="RefSeq" id="WP_211143300.1">
    <property type="nucleotide sequence ID" value="NZ_JAEEGB010000015.1"/>
</dbReference>
<dbReference type="PANTHER" id="PTHR37164:SF1">
    <property type="entry name" value="BACTERIOHEMERYTHRIN"/>
    <property type="match status" value="1"/>
</dbReference>
<evidence type="ECO:0000313" key="6">
    <source>
        <dbReference type="Proteomes" id="UP000622687"/>
    </source>
</evidence>
<dbReference type="EMBL" id="JAEEGB010000015">
    <property type="protein sequence ID" value="MBI6873883.1"/>
    <property type="molecule type" value="Genomic_DNA"/>
</dbReference>
<dbReference type="CDD" id="cd12107">
    <property type="entry name" value="Hemerythrin"/>
    <property type="match status" value="1"/>
</dbReference>
<comment type="similarity">
    <text evidence="1">Belongs to the hemerythrin family.</text>
</comment>
<dbReference type="Pfam" id="PF01814">
    <property type="entry name" value="Hemerythrin"/>
    <property type="match status" value="1"/>
</dbReference>
<evidence type="ECO:0000256" key="1">
    <source>
        <dbReference type="ARBA" id="ARBA00010587"/>
    </source>
</evidence>
<dbReference type="SUPFAM" id="SSF47188">
    <property type="entry name" value="Hemerythrin-like"/>
    <property type="match status" value="1"/>
</dbReference>
<dbReference type="NCBIfam" id="NF033749">
    <property type="entry name" value="bact_hemeryth"/>
    <property type="match status" value="1"/>
</dbReference>
<dbReference type="GO" id="GO:0046872">
    <property type="term" value="F:metal ion binding"/>
    <property type="evidence" value="ECO:0007669"/>
    <property type="project" value="UniProtKB-KW"/>
</dbReference>
<dbReference type="NCBIfam" id="TIGR02481">
    <property type="entry name" value="hemeryth_dom"/>
    <property type="match status" value="1"/>
</dbReference>
<evidence type="ECO:0000313" key="5">
    <source>
        <dbReference type="EMBL" id="MBI6873883.1"/>
    </source>
</evidence>
<proteinExistence type="inferred from homology"/>
<dbReference type="PANTHER" id="PTHR37164">
    <property type="entry name" value="BACTERIOHEMERYTHRIN"/>
    <property type="match status" value="1"/>
</dbReference>
<sequence length="134" mass="16079">MVHLFTDRLLVSIDRIDEQHRMIFETVGKFQDACNEGKSVEEINELFNLLRVYLEENFKQEEEYMLQYVYPDYETHKEKHNIFIRKLHLLDSTIRSNHISITKLVEINEFLSEGFVTHLSEIDSKLGEFLRDKI</sequence>
<name>A0A934M5S4_9CLOT</name>
<evidence type="ECO:0000256" key="3">
    <source>
        <dbReference type="ARBA" id="ARBA00023004"/>
    </source>
</evidence>
<dbReference type="InterPro" id="IPR012312">
    <property type="entry name" value="Hemerythrin-like"/>
</dbReference>
<dbReference type="Gene3D" id="1.20.120.50">
    <property type="entry name" value="Hemerythrin-like"/>
    <property type="match status" value="1"/>
</dbReference>
<keyword evidence="3" id="KW-0408">Iron</keyword>
<accession>A0A934M5S4</accession>
<dbReference type="InterPro" id="IPR050669">
    <property type="entry name" value="Hemerythrin"/>
</dbReference>